<proteinExistence type="predicted"/>
<dbReference type="EMBL" id="CP028913">
    <property type="protein sequence ID" value="AWB94296.1"/>
    <property type="molecule type" value="Genomic_DNA"/>
</dbReference>
<dbReference type="InterPro" id="IPR036661">
    <property type="entry name" value="Luciferase-like_sf"/>
</dbReference>
<gene>
    <name evidence="3" type="ORF">DCE93_00245</name>
</gene>
<name>A0A2S0WSH9_9MICO</name>
<evidence type="ECO:0000313" key="3">
    <source>
        <dbReference type="EMBL" id="AWB94296.1"/>
    </source>
</evidence>
<dbReference type="Gene3D" id="3.20.20.30">
    <property type="entry name" value="Luciferase-like domain"/>
    <property type="match status" value="1"/>
</dbReference>
<dbReference type="Pfam" id="PF00296">
    <property type="entry name" value="Bac_luciferase"/>
    <property type="match status" value="1"/>
</dbReference>
<dbReference type="AlphaFoldDB" id="A0A2S0WSH9"/>
<dbReference type="SUPFAM" id="SSF51679">
    <property type="entry name" value="Bacterial luciferase-like"/>
    <property type="match status" value="1"/>
</dbReference>
<keyword evidence="1" id="KW-0560">Oxidoreductase</keyword>
<keyword evidence="4" id="KW-1185">Reference proteome</keyword>
<accession>A0A2S0WSH9</accession>
<organism evidence="3 4">
    <name type="scientific">Agromyces badenianii</name>
    <dbReference type="NCBI Taxonomy" id="2080742"/>
    <lineage>
        <taxon>Bacteria</taxon>
        <taxon>Bacillati</taxon>
        <taxon>Actinomycetota</taxon>
        <taxon>Actinomycetes</taxon>
        <taxon>Micrococcales</taxon>
        <taxon>Microbacteriaceae</taxon>
        <taxon>Agromyces</taxon>
    </lineage>
</organism>
<dbReference type="KEGG" id="agm:DCE93_00245"/>
<dbReference type="OrthoDB" id="7054907at2"/>
<evidence type="ECO:0000313" key="4">
    <source>
        <dbReference type="Proteomes" id="UP000244729"/>
    </source>
</evidence>
<dbReference type="GO" id="GO:0016705">
    <property type="term" value="F:oxidoreductase activity, acting on paired donors, with incorporation or reduction of molecular oxygen"/>
    <property type="evidence" value="ECO:0007669"/>
    <property type="project" value="InterPro"/>
</dbReference>
<reference evidence="3 4" key="1">
    <citation type="submission" date="2018-04" db="EMBL/GenBank/DDBJ databases">
        <authorList>
            <person name="Li J."/>
        </authorList>
    </citation>
    <scope>NUCLEOTIDE SEQUENCE [LARGE SCALE GENOMIC DNA]</scope>
    <source>
        <strain evidence="4">30A</strain>
    </source>
</reference>
<protein>
    <recommendedName>
        <fullName evidence="2">Luciferase-like domain-containing protein</fullName>
    </recommendedName>
</protein>
<dbReference type="PANTHER" id="PTHR43244">
    <property type="match status" value="1"/>
</dbReference>
<dbReference type="InterPro" id="IPR050564">
    <property type="entry name" value="F420-G6PD/mer"/>
</dbReference>
<evidence type="ECO:0000256" key="1">
    <source>
        <dbReference type="ARBA" id="ARBA00023002"/>
    </source>
</evidence>
<sequence length="350" mass="37572">MDLKFGFSMNPSDLSEVRDVGRAAERAGYDRVGVWDSPALFHDPWVTLASLAEHTERIRIGTWVTNPLTRHPVVTASAAAALDELAPGRVVLGIGTGDSGVYNLARTAAPLEALREYVEAVRSLLTDGVATWQGGTLRMRPAANPVPIWVSAHGARSIRMAGRIGDGVIFGLGVSPEVVTECRAMLARGADEAGRDAAELEQWYTAPWYVDTDRVKAREGALWHVASLAHHIARSGVVGKFIPEQMVEGVLELGNAYDLMSHGDPSESLRAEYRALARSSGVADYLIDRFTISGTPEECAGRVLAAAEAGAERHDCANDSPPGSLGDRPDAWANAVMPLLTPHIERTLHA</sequence>
<dbReference type="Proteomes" id="UP000244729">
    <property type="component" value="Chromosome"/>
</dbReference>
<dbReference type="InterPro" id="IPR011251">
    <property type="entry name" value="Luciferase-like_dom"/>
</dbReference>
<feature type="domain" description="Luciferase-like" evidence="2">
    <location>
        <begin position="11"/>
        <end position="312"/>
    </location>
</feature>
<evidence type="ECO:0000259" key="2">
    <source>
        <dbReference type="Pfam" id="PF00296"/>
    </source>
</evidence>
<dbReference type="RefSeq" id="WP_108594123.1">
    <property type="nucleotide sequence ID" value="NZ_CP028913.1"/>
</dbReference>
<dbReference type="PANTHER" id="PTHR43244:SF1">
    <property type="entry name" value="5,10-METHYLENETETRAHYDROMETHANOPTERIN REDUCTASE"/>
    <property type="match status" value="1"/>
</dbReference>